<reference evidence="1" key="1">
    <citation type="submission" date="2021-08" db="EMBL/GenBank/DDBJ databases">
        <title>WGS assembly of Ceratopteris richardii.</title>
        <authorList>
            <person name="Marchant D.B."/>
            <person name="Chen G."/>
            <person name="Jenkins J."/>
            <person name="Shu S."/>
            <person name="Leebens-Mack J."/>
            <person name="Grimwood J."/>
            <person name="Schmutz J."/>
            <person name="Soltis P."/>
            <person name="Soltis D."/>
            <person name="Chen Z.-H."/>
        </authorList>
    </citation>
    <scope>NUCLEOTIDE SEQUENCE</scope>
    <source>
        <strain evidence="1">Whitten #5841</strain>
        <tissue evidence="1">Leaf</tissue>
    </source>
</reference>
<keyword evidence="2" id="KW-1185">Reference proteome</keyword>
<dbReference type="OrthoDB" id="1733683at2759"/>
<evidence type="ECO:0000313" key="2">
    <source>
        <dbReference type="Proteomes" id="UP000825935"/>
    </source>
</evidence>
<organism evidence="1 2">
    <name type="scientific">Ceratopteris richardii</name>
    <name type="common">Triangle waterfern</name>
    <dbReference type="NCBI Taxonomy" id="49495"/>
    <lineage>
        <taxon>Eukaryota</taxon>
        <taxon>Viridiplantae</taxon>
        <taxon>Streptophyta</taxon>
        <taxon>Embryophyta</taxon>
        <taxon>Tracheophyta</taxon>
        <taxon>Polypodiopsida</taxon>
        <taxon>Polypodiidae</taxon>
        <taxon>Polypodiales</taxon>
        <taxon>Pteridineae</taxon>
        <taxon>Pteridaceae</taxon>
        <taxon>Parkerioideae</taxon>
        <taxon>Ceratopteris</taxon>
    </lineage>
</organism>
<dbReference type="EMBL" id="CM035441">
    <property type="protein sequence ID" value="KAH7281865.1"/>
    <property type="molecule type" value="Genomic_DNA"/>
</dbReference>
<evidence type="ECO:0000313" key="1">
    <source>
        <dbReference type="EMBL" id="KAH7281865.1"/>
    </source>
</evidence>
<proteinExistence type="predicted"/>
<dbReference type="Proteomes" id="UP000825935">
    <property type="component" value="Chromosome 36"/>
</dbReference>
<accession>A0A8T2QE47</accession>
<sequence length="115" mass="13416">MHEDTHLWMCKVAEEEEKFLKAKEEGMFQGDSPVKDPAYTLIIFPNEEFEPHGWEKNLATSYIVVNEEQWKPLCDEEGYDISVFMCQPLLEECDPSDFIEEEEDVDDVASIMMDS</sequence>
<name>A0A8T2QE47_CERRI</name>
<gene>
    <name evidence="1" type="ORF">KP509_36G066900</name>
</gene>
<dbReference type="AlphaFoldDB" id="A0A8T2QE47"/>
<protein>
    <submittedName>
        <fullName evidence="1">Uncharacterized protein</fullName>
    </submittedName>
</protein>
<comment type="caution">
    <text evidence="1">The sequence shown here is derived from an EMBL/GenBank/DDBJ whole genome shotgun (WGS) entry which is preliminary data.</text>
</comment>